<dbReference type="InterPro" id="IPR025285">
    <property type="entry name" value="DUF4145"/>
</dbReference>
<name>A0A7I7TF53_9MYCO</name>
<dbReference type="EMBL" id="AP022596">
    <property type="protein sequence ID" value="BBY67353.1"/>
    <property type="molecule type" value="Genomic_DNA"/>
</dbReference>
<accession>A0A7I7TF53</accession>
<keyword evidence="3" id="KW-1185">Reference proteome</keyword>
<feature type="domain" description="DUF4145" evidence="1">
    <location>
        <begin position="51"/>
        <end position="144"/>
    </location>
</feature>
<dbReference type="AlphaFoldDB" id="A0A7I7TF53"/>
<evidence type="ECO:0000313" key="3">
    <source>
        <dbReference type="Proteomes" id="UP000467148"/>
    </source>
</evidence>
<reference evidence="2 3" key="1">
    <citation type="journal article" date="2019" name="Emerg. Microbes Infect.">
        <title>Comprehensive subspecies identification of 175 nontuberculous mycobacteria species based on 7547 genomic profiles.</title>
        <authorList>
            <person name="Matsumoto Y."/>
            <person name="Kinjo T."/>
            <person name="Motooka D."/>
            <person name="Nabeya D."/>
            <person name="Jung N."/>
            <person name="Uechi K."/>
            <person name="Horii T."/>
            <person name="Iida T."/>
            <person name="Fujita J."/>
            <person name="Nakamura S."/>
        </authorList>
    </citation>
    <scope>NUCLEOTIDE SEQUENCE [LARGE SCALE GENOMIC DNA]</scope>
    <source>
        <strain evidence="2 3">JCM 30396</strain>
    </source>
</reference>
<dbReference type="RefSeq" id="WP_163751331.1">
    <property type="nucleotide sequence ID" value="NZ_AP022596.1"/>
</dbReference>
<dbReference type="KEGG" id="mhev:MHEL_55960"/>
<evidence type="ECO:0000313" key="2">
    <source>
        <dbReference type="EMBL" id="BBY67353.1"/>
    </source>
</evidence>
<protein>
    <recommendedName>
        <fullName evidence="1">DUF4145 domain-containing protein</fullName>
    </recommendedName>
</protein>
<sequence length="175" mass="19166">MAGDFGTDQAYEYGGSDLGYVTVLKVRTMHPAVPLFVPPIATPESVRIDLNRAAATIWLDPPSAITCLRRSLESLLTELGVPAESTGQKKPKRLTLHQRLTLFRDQRPDVSDLLEAVKWVGNDATHEGGQITVDDALKIAAFLEVALGMLYVVDNSEILKHAKAIVRAKRLVPKP</sequence>
<dbReference type="Proteomes" id="UP000467148">
    <property type="component" value="Chromosome"/>
</dbReference>
<dbReference type="Pfam" id="PF13643">
    <property type="entry name" value="DUF4145"/>
    <property type="match status" value="1"/>
</dbReference>
<gene>
    <name evidence="2" type="ORF">MHEL_55960</name>
</gene>
<proteinExistence type="predicted"/>
<organism evidence="2 3">
    <name type="scientific">Mycolicibacterium helvum</name>
    <dbReference type="NCBI Taxonomy" id="1534349"/>
    <lineage>
        <taxon>Bacteria</taxon>
        <taxon>Bacillati</taxon>
        <taxon>Actinomycetota</taxon>
        <taxon>Actinomycetes</taxon>
        <taxon>Mycobacteriales</taxon>
        <taxon>Mycobacteriaceae</taxon>
        <taxon>Mycolicibacterium</taxon>
    </lineage>
</organism>
<evidence type="ECO:0000259" key="1">
    <source>
        <dbReference type="Pfam" id="PF13643"/>
    </source>
</evidence>